<dbReference type="SUPFAM" id="SSF53067">
    <property type="entry name" value="Actin-like ATPase domain"/>
    <property type="match status" value="2"/>
</dbReference>
<keyword evidence="3" id="KW-1185">Reference proteome</keyword>
<reference evidence="2 3" key="1">
    <citation type="submission" date="2016-08" db="EMBL/GenBank/DDBJ databases">
        <title>Draft genome of Fabibacter sp. strain SK-8.</title>
        <authorList>
            <person name="Wong S.-K."/>
            <person name="Hamasaki K."/>
            <person name="Yoshizawa S."/>
        </authorList>
    </citation>
    <scope>NUCLEOTIDE SEQUENCE [LARGE SCALE GENOMIC DNA]</scope>
    <source>
        <strain evidence="2 3">SK-8</strain>
    </source>
</reference>
<comment type="caution">
    <text evidence="2">The sequence shown here is derived from an EMBL/GenBank/DDBJ whole genome shotgun (WGS) entry which is preliminary data.</text>
</comment>
<dbReference type="RefSeq" id="WP_069835069.1">
    <property type="nucleotide sequence ID" value="NZ_MDGQ01000005.1"/>
</dbReference>
<name>A0A1E5SKF8_9BACT</name>
<protein>
    <recommendedName>
        <fullName evidence="1">Ppx/GppA phosphatase N-terminal domain-containing protein</fullName>
    </recommendedName>
</protein>
<organism evidence="2 3">
    <name type="scientific">Roseivirga misakiensis</name>
    <dbReference type="NCBI Taxonomy" id="1563681"/>
    <lineage>
        <taxon>Bacteria</taxon>
        <taxon>Pseudomonadati</taxon>
        <taxon>Bacteroidota</taxon>
        <taxon>Cytophagia</taxon>
        <taxon>Cytophagales</taxon>
        <taxon>Roseivirgaceae</taxon>
        <taxon>Roseivirga</taxon>
    </lineage>
</organism>
<dbReference type="PANTHER" id="PTHR30005:SF0">
    <property type="entry name" value="RETROGRADE REGULATION PROTEIN 2"/>
    <property type="match status" value="1"/>
</dbReference>
<dbReference type="Pfam" id="PF02541">
    <property type="entry name" value="Ppx-GppA"/>
    <property type="match status" value="1"/>
</dbReference>
<dbReference type="GO" id="GO:0016462">
    <property type="term" value="F:pyrophosphatase activity"/>
    <property type="evidence" value="ECO:0007669"/>
    <property type="project" value="TreeGrafter"/>
</dbReference>
<dbReference type="InterPro" id="IPR043129">
    <property type="entry name" value="ATPase_NBD"/>
</dbReference>
<gene>
    <name evidence="2" type="ORF">BFP71_08520</name>
</gene>
<dbReference type="Proteomes" id="UP000095552">
    <property type="component" value="Unassembled WGS sequence"/>
</dbReference>
<dbReference type="Gene3D" id="3.30.420.40">
    <property type="match status" value="1"/>
</dbReference>
<dbReference type="AlphaFoldDB" id="A0A1E5SKF8"/>
<feature type="domain" description="Ppx/GppA phosphatase N-terminal" evidence="1">
    <location>
        <begin position="17"/>
        <end position="303"/>
    </location>
</feature>
<dbReference type="EMBL" id="MDGQ01000005">
    <property type="protein sequence ID" value="OEJ99607.1"/>
    <property type="molecule type" value="Genomic_DNA"/>
</dbReference>
<dbReference type="CDD" id="cd24055">
    <property type="entry name" value="ASKHA_NBD_ChPPX-like"/>
    <property type="match status" value="1"/>
</dbReference>
<dbReference type="Gene3D" id="3.30.420.150">
    <property type="entry name" value="Exopolyphosphatase. Domain 2"/>
    <property type="match status" value="1"/>
</dbReference>
<accession>A0A1E5SKF8</accession>
<evidence type="ECO:0000313" key="2">
    <source>
        <dbReference type="EMBL" id="OEJ99607.1"/>
    </source>
</evidence>
<dbReference type="STRING" id="1563681.BFP71_08520"/>
<dbReference type="InterPro" id="IPR050273">
    <property type="entry name" value="GppA/Ppx_hydrolase"/>
</dbReference>
<dbReference type="OrthoDB" id="9814545at2"/>
<dbReference type="InterPro" id="IPR003695">
    <property type="entry name" value="Ppx_GppA_N"/>
</dbReference>
<proteinExistence type="predicted"/>
<evidence type="ECO:0000313" key="3">
    <source>
        <dbReference type="Proteomes" id="UP000095552"/>
    </source>
</evidence>
<evidence type="ECO:0000259" key="1">
    <source>
        <dbReference type="Pfam" id="PF02541"/>
    </source>
</evidence>
<sequence length="313" mass="34899">MRKAVIDLGTNTFHLFIVEFLNGKMNTLYKEKIAVKIGQNGISKGKIAPDATKRAIHALSIFKTVIDQFEVKDVRGVATSAIRNAKNGQKLLDEIFDETGIRINIISGDREAELIFGGVKAALDMRIDNQLVMDIGGGSVEFIIGNKDSILWKQSFEIGAQRLLDKFHTEDPMPPQRIEDLFAWLNPQLESLTSAISQFNPTGLIGCSGTFDTIYDIFLSETGSKKDAHATAFDLPIKAYHDIHRELLIKDRQERLLIPGMVTMRVDMIVVASCLISFVQEHLEINEIKVCAYALKEGLLFSEDTAKNVTETI</sequence>
<dbReference type="PANTHER" id="PTHR30005">
    <property type="entry name" value="EXOPOLYPHOSPHATASE"/>
    <property type="match status" value="1"/>
</dbReference>